<evidence type="ECO:0000259" key="9">
    <source>
        <dbReference type="PROSITE" id="PS50262"/>
    </source>
</evidence>
<evidence type="ECO:0000256" key="1">
    <source>
        <dbReference type="ARBA" id="ARBA00004141"/>
    </source>
</evidence>
<evidence type="ECO:0000313" key="13">
    <source>
        <dbReference type="Proteomes" id="UP000663852"/>
    </source>
</evidence>
<dbReference type="Proteomes" id="UP000663828">
    <property type="component" value="Unassembled WGS sequence"/>
</dbReference>
<feature type="transmembrane region" description="Helical" evidence="8">
    <location>
        <begin position="274"/>
        <end position="294"/>
    </location>
</feature>
<dbReference type="AlphaFoldDB" id="A0A815P912"/>
<keyword evidence="5 8" id="KW-0472">Membrane</keyword>
<keyword evidence="7" id="KW-0807">Transducer</keyword>
<feature type="domain" description="G-protein coupled receptors family 1 profile" evidence="9">
    <location>
        <begin position="30"/>
        <end position="294"/>
    </location>
</feature>
<evidence type="ECO:0000256" key="3">
    <source>
        <dbReference type="ARBA" id="ARBA00022989"/>
    </source>
</evidence>
<organism evidence="11 13">
    <name type="scientific">Adineta ricciae</name>
    <name type="common">Rotifer</name>
    <dbReference type="NCBI Taxonomy" id="249248"/>
    <lineage>
        <taxon>Eukaryota</taxon>
        <taxon>Metazoa</taxon>
        <taxon>Spiralia</taxon>
        <taxon>Gnathifera</taxon>
        <taxon>Rotifera</taxon>
        <taxon>Eurotatoria</taxon>
        <taxon>Bdelloidea</taxon>
        <taxon>Adinetida</taxon>
        <taxon>Adinetidae</taxon>
        <taxon>Adineta</taxon>
    </lineage>
</organism>
<sequence length="328" mass="37778">MSSLAGTLPLIQKNILFGLSWLYVSFGVTGCILNIFLFSRKQFRTTSCCKYFLASSVGMLCNLLIYSIPTIYGYYYTNPLTYNVPFCKFRSYFNHITSVIFRLILSAASFDRFALSSSNVRLRNLANVKFVYRIIASIVILAFLVHIYMLIVYNIKSNSCYNSLDAVGITLVSIFALTNNSFLPTTLMVIFTIFIRKNLATRRERRQRGSVQVARVNQNKEIQFKRDQQVLRMLFVQVIAFFVITSPYMVYSINNIISPYIQNKSSDRVAIENFVTGISGGLSYVFPAVSFYLYTLTSSLFRNELYLMLRSSFCFCCRNQHQHIQQIN</sequence>
<evidence type="ECO:0000256" key="8">
    <source>
        <dbReference type="SAM" id="Phobius"/>
    </source>
</evidence>
<evidence type="ECO:0000256" key="5">
    <source>
        <dbReference type="ARBA" id="ARBA00023136"/>
    </source>
</evidence>
<dbReference type="InterPro" id="IPR017452">
    <property type="entry name" value="GPCR_Rhodpsn_7TM"/>
</dbReference>
<feature type="transmembrane region" description="Helical" evidence="8">
    <location>
        <begin position="230"/>
        <end position="254"/>
    </location>
</feature>
<keyword evidence="4" id="KW-0297">G-protein coupled receptor</keyword>
<feature type="transmembrane region" description="Helical" evidence="8">
    <location>
        <begin position="51"/>
        <end position="72"/>
    </location>
</feature>
<name>A0A815P912_ADIRI</name>
<feature type="transmembrane region" description="Helical" evidence="8">
    <location>
        <begin position="167"/>
        <end position="195"/>
    </location>
</feature>
<dbReference type="PROSITE" id="PS50262">
    <property type="entry name" value="G_PROTEIN_RECEP_F1_2"/>
    <property type="match status" value="1"/>
</dbReference>
<keyword evidence="2 8" id="KW-0812">Transmembrane</keyword>
<feature type="transmembrane region" description="Helical" evidence="8">
    <location>
        <begin position="130"/>
        <end position="155"/>
    </location>
</feature>
<evidence type="ECO:0000313" key="11">
    <source>
        <dbReference type="EMBL" id="CAF1446123.1"/>
    </source>
</evidence>
<proteinExistence type="predicted"/>
<dbReference type="PANTHER" id="PTHR24243:SF230">
    <property type="entry name" value="G-PROTEIN COUPLED RECEPTORS FAMILY 1 PROFILE DOMAIN-CONTAINING PROTEIN"/>
    <property type="match status" value="1"/>
</dbReference>
<gene>
    <name evidence="11" type="ORF">EDS130_LOCUS39218</name>
    <name evidence="10" type="ORF">XAT740_LOCUS20440</name>
</gene>
<dbReference type="PANTHER" id="PTHR24243">
    <property type="entry name" value="G-PROTEIN COUPLED RECEPTOR"/>
    <property type="match status" value="1"/>
</dbReference>
<comment type="caution">
    <text evidence="11">The sequence shown here is derived from an EMBL/GenBank/DDBJ whole genome shotgun (WGS) entry which is preliminary data.</text>
</comment>
<dbReference type="Gene3D" id="1.20.1070.10">
    <property type="entry name" value="Rhodopsin 7-helix transmembrane proteins"/>
    <property type="match status" value="1"/>
</dbReference>
<dbReference type="GO" id="GO:0005886">
    <property type="term" value="C:plasma membrane"/>
    <property type="evidence" value="ECO:0007669"/>
    <property type="project" value="TreeGrafter"/>
</dbReference>
<dbReference type="EMBL" id="CAJNOJ010000431">
    <property type="protein sequence ID" value="CAF1446123.1"/>
    <property type="molecule type" value="Genomic_DNA"/>
</dbReference>
<dbReference type="GO" id="GO:0004930">
    <property type="term" value="F:G protein-coupled receptor activity"/>
    <property type="evidence" value="ECO:0007669"/>
    <property type="project" value="UniProtKB-KW"/>
</dbReference>
<dbReference type="OrthoDB" id="9981675at2759"/>
<evidence type="ECO:0000256" key="2">
    <source>
        <dbReference type="ARBA" id="ARBA00022692"/>
    </source>
</evidence>
<feature type="transmembrane region" description="Helical" evidence="8">
    <location>
        <begin position="20"/>
        <end position="39"/>
    </location>
</feature>
<reference evidence="11" key="1">
    <citation type="submission" date="2021-02" db="EMBL/GenBank/DDBJ databases">
        <authorList>
            <person name="Nowell W R."/>
        </authorList>
    </citation>
    <scope>NUCLEOTIDE SEQUENCE</scope>
</reference>
<evidence type="ECO:0000256" key="7">
    <source>
        <dbReference type="ARBA" id="ARBA00023224"/>
    </source>
</evidence>
<dbReference type="SUPFAM" id="SSF81321">
    <property type="entry name" value="Family A G protein-coupled receptor-like"/>
    <property type="match status" value="1"/>
</dbReference>
<dbReference type="Pfam" id="PF00001">
    <property type="entry name" value="7tm_1"/>
    <property type="match status" value="1"/>
</dbReference>
<comment type="subcellular location">
    <subcellularLocation>
        <location evidence="1">Membrane</location>
        <topology evidence="1">Multi-pass membrane protein</topology>
    </subcellularLocation>
</comment>
<dbReference type="Proteomes" id="UP000663852">
    <property type="component" value="Unassembled WGS sequence"/>
</dbReference>
<evidence type="ECO:0000313" key="12">
    <source>
        <dbReference type="Proteomes" id="UP000663828"/>
    </source>
</evidence>
<keyword evidence="3 8" id="KW-1133">Transmembrane helix</keyword>
<protein>
    <recommendedName>
        <fullName evidence="9">G-protein coupled receptors family 1 profile domain-containing protein</fullName>
    </recommendedName>
</protein>
<dbReference type="InterPro" id="IPR000276">
    <property type="entry name" value="GPCR_Rhodpsn"/>
</dbReference>
<keyword evidence="12" id="KW-1185">Reference proteome</keyword>
<evidence type="ECO:0000256" key="6">
    <source>
        <dbReference type="ARBA" id="ARBA00023170"/>
    </source>
</evidence>
<accession>A0A815P912</accession>
<keyword evidence="6" id="KW-0675">Receptor</keyword>
<feature type="transmembrane region" description="Helical" evidence="8">
    <location>
        <begin position="92"/>
        <end position="110"/>
    </location>
</feature>
<dbReference type="EMBL" id="CAJNOR010001429">
    <property type="protein sequence ID" value="CAF1141385.1"/>
    <property type="molecule type" value="Genomic_DNA"/>
</dbReference>
<evidence type="ECO:0000313" key="10">
    <source>
        <dbReference type="EMBL" id="CAF1141385.1"/>
    </source>
</evidence>
<evidence type="ECO:0000256" key="4">
    <source>
        <dbReference type="ARBA" id="ARBA00023040"/>
    </source>
</evidence>